<organism evidence="3 4">
    <name type="scientific">Rhododendron griersonianum</name>
    <dbReference type="NCBI Taxonomy" id="479676"/>
    <lineage>
        <taxon>Eukaryota</taxon>
        <taxon>Viridiplantae</taxon>
        <taxon>Streptophyta</taxon>
        <taxon>Embryophyta</taxon>
        <taxon>Tracheophyta</taxon>
        <taxon>Spermatophyta</taxon>
        <taxon>Magnoliopsida</taxon>
        <taxon>eudicotyledons</taxon>
        <taxon>Gunneridae</taxon>
        <taxon>Pentapetalae</taxon>
        <taxon>asterids</taxon>
        <taxon>Ericales</taxon>
        <taxon>Ericaceae</taxon>
        <taxon>Ericoideae</taxon>
        <taxon>Rhodoreae</taxon>
        <taxon>Rhododendron</taxon>
    </lineage>
</organism>
<gene>
    <name evidence="3" type="ORF">RHGRI_038732</name>
</gene>
<name>A0AAV6HM38_9ERIC</name>
<dbReference type="GO" id="GO:0009451">
    <property type="term" value="P:RNA modification"/>
    <property type="evidence" value="ECO:0007669"/>
    <property type="project" value="InterPro"/>
</dbReference>
<evidence type="ECO:0000313" key="3">
    <source>
        <dbReference type="EMBL" id="KAG5512908.1"/>
    </source>
</evidence>
<dbReference type="PROSITE" id="PS51375">
    <property type="entry name" value="PPR"/>
    <property type="match status" value="2"/>
</dbReference>
<dbReference type="InterPro" id="IPR011990">
    <property type="entry name" value="TPR-like_helical_dom_sf"/>
</dbReference>
<dbReference type="InterPro" id="IPR046960">
    <property type="entry name" value="PPR_At4g14850-like_plant"/>
</dbReference>
<dbReference type="Pfam" id="PF13041">
    <property type="entry name" value="PPR_2"/>
    <property type="match status" value="1"/>
</dbReference>
<dbReference type="GO" id="GO:0003723">
    <property type="term" value="F:RNA binding"/>
    <property type="evidence" value="ECO:0007669"/>
    <property type="project" value="InterPro"/>
</dbReference>
<dbReference type="EMBL" id="JACTNZ010000036">
    <property type="protein sequence ID" value="KAG5512908.1"/>
    <property type="molecule type" value="Genomic_DNA"/>
</dbReference>
<evidence type="ECO:0000256" key="1">
    <source>
        <dbReference type="ARBA" id="ARBA00022737"/>
    </source>
</evidence>
<evidence type="ECO:0000256" key="2">
    <source>
        <dbReference type="PROSITE-ProRule" id="PRU00708"/>
    </source>
</evidence>
<dbReference type="Proteomes" id="UP000823749">
    <property type="component" value="Unassembled WGS sequence"/>
</dbReference>
<dbReference type="InterPro" id="IPR002885">
    <property type="entry name" value="PPR_rpt"/>
</dbReference>
<keyword evidence="4" id="KW-1185">Reference proteome</keyword>
<dbReference type="Pfam" id="PF01535">
    <property type="entry name" value="PPR"/>
    <property type="match status" value="1"/>
</dbReference>
<sequence>MRYPLPGYYKVLVFATRFLIPIRINYSVAASCDEESNPEAPIVIERNVVSLGLITDGYSRDGLSFDCDMRRWCEAEWVYLGYCLERRCSNSGKLRETQSMHSTLIKVGVELDQYVSCNNKHTACFDTQLILQQRRKPQSFLPNGHKGIRPNQFILASLVSAATDLGDQAYGESIHACICKYGFEYDNFTNNALLVMYMKLGSVQKGCISYRDLASWNALLSGFDDDVTSHQGPRMFKQMLVEGFKPDMYTLLQHLRNFTCLSDVKFGKQVYAHIVKLRKRDLLAWTAIISAYISSDEVYRAVNCFCQMQKEGLKPNEFALSSCLSGCSDLATQETRKQFHSLALKLGMARAIHVASALVNMCSSACSHIGFVEEGKNLFNSLNKVYGITPTTEHYACMVNILCRAGKFHDVQNFIEEMKLAREANQGRA</sequence>
<dbReference type="NCBIfam" id="TIGR00756">
    <property type="entry name" value="PPR"/>
    <property type="match status" value="1"/>
</dbReference>
<feature type="repeat" description="PPR" evidence="2">
    <location>
        <begin position="281"/>
        <end position="315"/>
    </location>
</feature>
<keyword evidence="1" id="KW-0677">Repeat</keyword>
<evidence type="ECO:0008006" key="5">
    <source>
        <dbReference type="Google" id="ProtNLM"/>
    </source>
</evidence>
<dbReference type="Gene3D" id="1.25.40.10">
    <property type="entry name" value="Tetratricopeptide repeat domain"/>
    <property type="match status" value="3"/>
</dbReference>
<evidence type="ECO:0000313" key="4">
    <source>
        <dbReference type="Proteomes" id="UP000823749"/>
    </source>
</evidence>
<protein>
    <recommendedName>
        <fullName evidence="5">Pentatricopeptide repeat-containing protein</fullName>
    </recommendedName>
</protein>
<accession>A0AAV6HM38</accession>
<dbReference type="AlphaFoldDB" id="A0AAV6HM38"/>
<proteinExistence type="predicted"/>
<reference evidence="3" key="1">
    <citation type="submission" date="2020-08" db="EMBL/GenBank/DDBJ databases">
        <title>Plant Genome Project.</title>
        <authorList>
            <person name="Zhang R.-G."/>
        </authorList>
    </citation>
    <scope>NUCLEOTIDE SEQUENCE</scope>
    <source>
        <strain evidence="3">WSP0</strain>
        <tissue evidence="3">Leaf</tissue>
    </source>
</reference>
<dbReference type="PANTHER" id="PTHR47926">
    <property type="entry name" value="PENTATRICOPEPTIDE REPEAT-CONTAINING PROTEIN"/>
    <property type="match status" value="1"/>
</dbReference>
<feature type="repeat" description="PPR" evidence="2">
    <location>
        <begin position="212"/>
        <end position="246"/>
    </location>
</feature>
<comment type="caution">
    <text evidence="3">The sequence shown here is derived from an EMBL/GenBank/DDBJ whole genome shotgun (WGS) entry which is preliminary data.</text>
</comment>